<keyword evidence="2 6" id="KW-0328">Glycosyltransferase</keyword>
<keyword evidence="4" id="KW-1133">Transmembrane helix</keyword>
<accession>A0ABW3BSK7</accession>
<dbReference type="GO" id="GO:0016757">
    <property type="term" value="F:glycosyltransferase activity"/>
    <property type="evidence" value="ECO:0007669"/>
    <property type="project" value="UniProtKB-KW"/>
</dbReference>
<dbReference type="EMBL" id="JBHTIB010000008">
    <property type="protein sequence ID" value="MFD0835497.1"/>
    <property type="molecule type" value="Genomic_DNA"/>
</dbReference>
<evidence type="ECO:0000313" key="7">
    <source>
        <dbReference type="Proteomes" id="UP001597011"/>
    </source>
</evidence>
<name>A0ABW3BSK7_9FLAO</name>
<keyword evidence="4" id="KW-0472">Membrane</keyword>
<dbReference type="RefSeq" id="WP_379940703.1">
    <property type="nucleotide sequence ID" value="NZ_JBHTIB010000008.1"/>
</dbReference>
<dbReference type="PANTHER" id="PTHR43179:SF12">
    <property type="entry name" value="GALACTOFURANOSYLTRANSFERASE GLFT2"/>
    <property type="match status" value="1"/>
</dbReference>
<dbReference type="PANTHER" id="PTHR43179">
    <property type="entry name" value="RHAMNOSYLTRANSFERASE WBBL"/>
    <property type="match status" value="1"/>
</dbReference>
<gene>
    <name evidence="6" type="ORF">ACFQ0I_06985</name>
</gene>
<dbReference type="Gene3D" id="3.90.550.10">
    <property type="entry name" value="Spore Coat Polysaccharide Biosynthesis Protein SpsA, Chain A"/>
    <property type="match status" value="1"/>
</dbReference>
<keyword evidence="3 6" id="KW-0808">Transferase</keyword>
<evidence type="ECO:0000259" key="5">
    <source>
        <dbReference type="Pfam" id="PF00535"/>
    </source>
</evidence>
<dbReference type="Proteomes" id="UP001597011">
    <property type="component" value="Unassembled WGS sequence"/>
</dbReference>
<evidence type="ECO:0000256" key="1">
    <source>
        <dbReference type="ARBA" id="ARBA00006739"/>
    </source>
</evidence>
<evidence type="ECO:0000256" key="4">
    <source>
        <dbReference type="SAM" id="Phobius"/>
    </source>
</evidence>
<dbReference type="InterPro" id="IPR029044">
    <property type="entry name" value="Nucleotide-diphossugar_trans"/>
</dbReference>
<reference evidence="7" key="1">
    <citation type="journal article" date="2019" name="Int. J. Syst. Evol. Microbiol.">
        <title>The Global Catalogue of Microorganisms (GCM) 10K type strain sequencing project: providing services to taxonomists for standard genome sequencing and annotation.</title>
        <authorList>
            <consortium name="The Broad Institute Genomics Platform"/>
            <consortium name="The Broad Institute Genome Sequencing Center for Infectious Disease"/>
            <person name="Wu L."/>
            <person name="Ma J."/>
        </authorList>
    </citation>
    <scope>NUCLEOTIDE SEQUENCE [LARGE SCALE GENOMIC DNA]</scope>
    <source>
        <strain evidence="7">CCUG 60529</strain>
    </source>
</reference>
<proteinExistence type="inferred from homology"/>
<feature type="domain" description="Glycosyltransferase 2-like" evidence="5">
    <location>
        <begin position="5"/>
        <end position="134"/>
    </location>
</feature>
<evidence type="ECO:0000256" key="2">
    <source>
        <dbReference type="ARBA" id="ARBA00022676"/>
    </source>
</evidence>
<organism evidence="6 7">
    <name type="scientific">Mariniflexile aquimaris</name>
    <dbReference type="NCBI Taxonomy" id="881009"/>
    <lineage>
        <taxon>Bacteria</taxon>
        <taxon>Pseudomonadati</taxon>
        <taxon>Bacteroidota</taxon>
        <taxon>Flavobacteriia</taxon>
        <taxon>Flavobacteriales</taxon>
        <taxon>Flavobacteriaceae</taxon>
        <taxon>Mariniflexile</taxon>
    </lineage>
</organism>
<protein>
    <submittedName>
        <fullName evidence="6">Glycosyltransferase family 2 protein</fullName>
        <ecNumber evidence="6">2.4.-.-</ecNumber>
    </submittedName>
</protein>
<dbReference type="Pfam" id="PF00535">
    <property type="entry name" value="Glycos_transf_2"/>
    <property type="match status" value="1"/>
</dbReference>
<feature type="transmembrane region" description="Helical" evidence="4">
    <location>
        <begin position="251"/>
        <end position="272"/>
    </location>
</feature>
<dbReference type="CDD" id="cd00761">
    <property type="entry name" value="Glyco_tranf_GTA_type"/>
    <property type="match status" value="1"/>
</dbReference>
<keyword evidence="7" id="KW-1185">Reference proteome</keyword>
<comment type="similarity">
    <text evidence="1">Belongs to the glycosyltransferase 2 family.</text>
</comment>
<feature type="transmembrane region" description="Helical" evidence="4">
    <location>
        <begin position="218"/>
        <end position="239"/>
    </location>
</feature>
<dbReference type="EC" id="2.4.-.-" evidence="6"/>
<dbReference type="SUPFAM" id="SSF53448">
    <property type="entry name" value="Nucleotide-diphospho-sugar transferases"/>
    <property type="match status" value="1"/>
</dbReference>
<evidence type="ECO:0000256" key="3">
    <source>
        <dbReference type="ARBA" id="ARBA00022679"/>
    </source>
</evidence>
<sequence>MTKFSILITTKNRLPDLKETLNQLSSFIENKNIEFIICDDGSSDGTSNFIETNYNSIQLIKNQKSKGLVYSRNRLLNLTKAKYAITLDDDAHILFQNALEIIENYFESNKKCAVIAFRIFWGKVLPENLSHSQTNSKVKSFVGCGHVWRMEAWRTIPNYPDWFVFYGEEAFASFQLFKNNLEVHYTPDVLVHHRVDVKSRKNQNDYQIRLRRSLRSGWYLYFLFYPWELIPKRFFYTFWVQLKTKVFKGDFKAFLAIIQALVDVFINILRLMKYANRLSKKEFLEYSKLPETKLYWTPRDL</sequence>
<keyword evidence="4" id="KW-0812">Transmembrane</keyword>
<comment type="caution">
    <text evidence="6">The sequence shown here is derived from an EMBL/GenBank/DDBJ whole genome shotgun (WGS) entry which is preliminary data.</text>
</comment>
<evidence type="ECO:0000313" key="6">
    <source>
        <dbReference type="EMBL" id="MFD0835497.1"/>
    </source>
</evidence>
<dbReference type="InterPro" id="IPR001173">
    <property type="entry name" value="Glyco_trans_2-like"/>
</dbReference>